<dbReference type="Proteomes" id="UP000233293">
    <property type="component" value="Unassembled WGS sequence"/>
</dbReference>
<comment type="caution">
    <text evidence="2">The sequence shown here is derived from an EMBL/GenBank/DDBJ whole genome shotgun (WGS) entry which is preliminary data.</text>
</comment>
<evidence type="ECO:0000313" key="2">
    <source>
        <dbReference type="EMBL" id="PKU23160.1"/>
    </source>
</evidence>
<accession>A0A2N3PRX6</accession>
<protein>
    <submittedName>
        <fullName evidence="2">Uncharacterized protein</fullName>
    </submittedName>
</protein>
<feature type="region of interest" description="Disordered" evidence="1">
    <location>
        <begin position="1"/>
        <end position="22"/>
    </location>
</feature>
<dbReference type="AlphaFoldDB" id="A0A2N3PRX6"/>
<keyword evidence="3" id="KW-1185">Reference proteome</keyword>
<dbReference type="EMBL" id="PIUM01000023">
    <property type="protein sequence ID" value="PKU23160.1"/>
    <property type="molecule type" value="Genomic_DNA"/>
</dbReference>
<organism evidence="2 3">
    <name type="scientific">Telmatospirillum siberiense</name>
    <dbReference type="NCBI Taxonomy" id="382514"/>
    <lineage>
        <taxon>Bacteria</taxon>
        <taxon>Pseudomonadati</taxon>
        <taxon>Pseudomonadota</taxon>
        <taxon>Alphaproteobacteria</taxon>
        <taxon>Rhodospirillales</taxon>
        <taxon>Rhodospirillaceae</taxon>
        <taxon>Telmatospirillum</taxon>
    </lineage>
</organism>
<reference evidence="3" key="1">
    <citation type="submission" date="2017-12" db="EMBL/GenBank/DDBJ databases">
        <title>Draft genome sequence of Telmatospirillum siberiense 26-4b1T, an acidotolerant peatland alphaproteobacterium potentially involved in sulfur cycling.</title>
        <authorList>
            <person name="Hausmann B."/>
            <person name="Pjevac P."/>
            <person name="Schreck K."/>
            <person name="Herbold C.W."/>
            <person name="Daims H."/>
            <person name="Wagner M."/>
            <person name="Pester M."/>
            <person name="Loy A."/>
        </authorList>
    </citation>
    <scope>NUCLEOTIDE SEQUENCE [LARGE SCALE GENOMIC DNA]</scope>
    <source>
        <strain evidence="3">26-4b1</strain>
    </source>
</reference>
<evidence type="ECO:0000313" key="3">
    <source>
        <dbReference type="Proteomes" id="UP000233293"/>
    </source>
</evidence>
<sequence>MGLVQRSDIRPGSAECRTGASPADADRIRVMAKALRREKGLVLLDPSRVADPWRREVVEQVADEQLGKGRR</sequence>
<proteinExistence type="predicted"/>
<evidence type="ECO:0000256" key="1">
    <source>
        <dbReference type="SAM" id="MobiDB-lite"/>
    </source>
</evidence>
<name>A0A2N3PRX6_9PROT</name>
<gene>
    <name evidence="2" type="ORF">CWS72_18215</name>
</gene>